<accession>A0A0S4JEF9</accession>
<organism evidence="3 4">
    <name type="scientific">Bodo saltans</name>
    <name type="common">Flagellated protozoan</name>
    <dbReference type="NCBI Taxonomy" id="75058"/>
    <lineage>
        <taxon>Eukaryota</taxon>
        <taxon>Discoba</taxon>
        <taxon>Euglenozoa</taxon>
        <taxon>Kinetoplastea</taxon>
        <taxon>Metakinetoplastina</taxon>
        <taxon>Eubodonida</taxon>
        <taxon>Bodonidae</taxon>
        <taxon>Bodo</taxon>
    </lineage>
</organism>
<dbReference type="OMA" id="CGERIPK"/>
<dbReference type="EMBL" id="CYKH01001668">
    <property type="protein sequence ID" value="CUG88677.1"/>
    <property type="molecule type" value="Genomic_DNA"/>
</dbReference>
<dbReference type="GO" id="GO:0006355">
    <property type="term" value="P:regulation of DNA-templated transcription"/>
    <property type="evidence" value="ECO:0007669"/>
    <property type="project" value="InterPro"/>
</dbReference>
<dbReference type="Gene3D" id="2.30.31.40">
    <property type="match status" value="1"/>
</dbReference>
<dbReference type="OrthoDB" id="244752at2759"/>
<proteinExistence type="predicted"/>
<evidence type="ECO:0000313" key="4">
    <source>
        <dbReference type="Proteomes" id="UP000051952"/>
    </source>
</evidence>
<dbReference type="InterPro" id="IPR009044">
    <property type="entry name" value="ssDNA-bd_transcriptional_reg"/>
</dbReference>
<dbReference type="SUPFAM" id="SSF54447">
    <property type="entry name" value="ssDNA-binding transcriptional regulator domain"/>
    <property type="match status" value="1"/>
</dbReference>
<gene>
    <name evidence="3" type="ORF">BSAL_16735</name>
</gene>
<dbReference type="Pfam" id="PF09387">
    <property type="entry name" value="MRP"/>
    <property type="match status" value="1"/>
</dbReference>
<protein>
    <submittedName>
        <fullName evidence="3">Mitochondrial RNA binding protein 1, putative</fullName>
    </submittedName>
</protein>
<dbReference type="Proteomes" id="UP000051952">
    <property type="component" value="Unassembled WGS sequence"/>
</dbReference>
<dbReference type="InterPro" id="IPR032680">
    <property type="entry name" value="SUN1_N"/>
</dbReference>
<name>A0A0S4JEF9_BODSA</name>
<dbReference type="AlphaFoldDB" id="A0A0S4JEF9"/>
<sequence>MMRLFSRGPVARLCVPSQPTAALTVVSRFYAEQSSSSRPKFEFMSVQDDPAKGYMLRASVDEKRVIITFFPQLGPRKSDPNDPAPQFDFAARRSIRLFQHEVAGLLTVCEGKAAKHQIESSLHDLSFNPAEGNGYLLQGTLAKKSNPIPWAVQFDGYKATMFRHFLNSALNTSFGFQKHFRALEQRDQAQFERYQNQRNSRQNNNSSSNGNNNNNSSNGNNNNNNGSTNNGNYRQNNNGNQNNGNNNNNGSRNNNRRQYSN</sequence>
<evidence type="ECO:0000259" key="2">
    <source>
        <dbReference type="Pfam" id="PF09387"/>
    </source>
</evidence>
<evidence type="ECO:0000313" key="3">
    <source>
        <dbReference type="EMBL" id="CUG88677.1"/>
    </source>
</evidence>
<feature type="domain" description="SUN" evidence="2">
    <location>
        <begin position="32"/>
        <end position="175"/>
    </location>
</feature>
<reference evidence="4" key="1">
    <citation type="submission" date="2015-09" db="EMBL/GenBank/DDBJ databases">
        <authorList>
            <consortium name="Pathogen Informatics"/>
        </authorList>
    </citation>
    <scope>NUCLEOTIDE SEQUENCE [LARGE SCALE GENOMIC DNA]</scope>
    <source>
        <strain evidence="4">Lake Konstanz</strain>
    </source>
</reference>
<evidence type="ECO:0000256" key="1">
    <source>
        <dbReference type="SAM" id="MobiDB-lite"/>
    </source>
</evidence>
<keyword evidence="4" id="KW-1185">Reference proteome</keyword>
<dbReference type="GO" id="GO:0003677">
    <property type="term" value="F:DNA binding"/>
    <property type="evidence" value="ECO:0007669"/>
    <property type="project" value="InterPro"/>
</dbReference>
<dbReference type="VEuPathDB" id="TriTrypDB:BSAL_16735"/>
<feature type="region of interest" description="Disordered" evidence="1">
    <location>
        <begin position="193"/>
        <end position="261"/>
    </location>
</feature>